<keyword evidence="4 7" id="KW-0862">Zinc</keyword>
<evidence type="ECO:0000256" key="4">
    <source>
        <dbReference type="ARBA" id="ARBA00022833"/>
    </source>
</evidence>
<keyword evidence="10" id="KW-1185">Reference proteome</keyword>
<keyword evidence="5 8" id="KW-0456">Lyase</keyword>
<dbReference type="RefSeq" id="WP_109385467.1">
    <property type="nucleotide sequence ID" value="NZ_QETF01000001.1"/>
</dbReference>
<evidence type="ECO:0000313" key="9">
    <source>
        <dbReference type="EMBL" id="PWG18431.1"/>
    </source>
</evidence>
<gene>
    <name evidence="9" type="ORF">DFK10_00435</name>
</gene>
<evidence type="ECO:0000256" key="5">
    <source>
        <dbReference type="ARBA" id="ARBA00023239"/>
    </source>
</evidence>
<comment type="catalytic activity">
    <reaction evidence="6 8">
        <text>hydrogencarbonate + H(+) = CO2 + H2O</text>
        <dbReference type="Rhea" id="RHEA:10748"/>
        <dbReference type="ChEBI" id="CHEBI:15377"/>
        <dbReference type="ChEBI" id="CHEBI:15378"/>
        <dbReference type="ChEBI" id="CHEBI:16526"/>
        <dbReference type="ChEBI" id="CHEBI:17544"/>
        <dbReference type="EC" id="4.2.1.1"/>
    </reaction>
</comment>
<dbReference type="PANTHER" id="PTHR11002">
    <property type="entry name" value="CARBONIC ANHYDRASE"/>
    <property type="match status" value="1"/>
</dbReference>
<feature type="binding site" evidence="7">
    <location>
        <position position="108"/>
    </location>
    <ligand>
        <name>Zn(2+)</name>
        <dbReference type="ChEBI" id="CHEBI:29105"/>
    </ligand>
</feature>
<dbReference type="InterPro" id="IPR015892">
    <property type="entry name" value="Carbonic_anhydrase_CS"/>
</dbReference>
<comment type="similarity">
    <text evidence="1 8">Belongs to the beta-class carbonic anhydrase family.</text>
</comment>
<comment type="caution">
    <text evidence="9">The sequence shown here is derived from an EMBL/GenBank/DDBJ whole genome shotgun (WGS) entry which is preliminary data.</text>
</comment>
<protein>
    <recommendedName>
        <fullName evidence="2 8">Carbonic anhydrase</fullName>
        <ecNumber evidence="2 8">4.2.1.1</ecNumber>
    </recommendedName>
    <alternativeName>
        <fullName evidence="8">Carbonate dehydratase</fullName>
    </alternativeName>
</protein>
<dbReference type="OrthoDB" id="9797527at2"/>
<dbReference type="AlphaFoldDB" id="A0A2V1P7E4"/>
<evidence type="ECO:0000256" key="6">
    <source>
        <dbReference type="ARBA" id="ARBA00048348"/>
    </source>
</evidence>
<evidence type="ECO:0000256" key="1">
    <source>
        <dbReference type="ARBA" id="ARBA00006217"/>
    </source>
</evidence>
<dbReference type="GO" id="GO:0004089">
    <property type="term" value="F:carbonate dehydratase activity"/>
    <property type="evidence" value="ECO:0007669"/>
    <property type="project" value="UniProtKB-UniRule"/>
</dbReference>
<evidence type="ECO:0000256" key="8">
    <source>
        <dbReference type="RuleBase" id="RU003956"/>
    </source>
</evidence>
<dbReference type="EMBL" id="QETF01000001">
    <property type="protein sequence ID" value="PWG18431.1"/>
    <property type="molecule type" value="Genomic_DNA"/>
</dbReference>
<dbReference type="Proteomes" id="UP000245293">
    <property type="component" value="Unassembled WGS sequence"/>
</dbReference>
<organism evidence="9 10">
    <name type="scientific">Salibaculum griseiflavum</name>
    <dbReference type="NCBI Taxonomy" id="1914409"/>
    <lineage>
        <taxon>Bacteria</taxon>
        <taxon>Pseudomonadati</taxon>
        <taxon>Pseudomonadota</taxon>
        <taxon>Alphaproteobacteria</taxon>
        <taxon>Rhodobacterales</taxon>
        <taxon>Roseobacteraceae</taxon>
        <taxon>Salibaculum</taxon>
    </lineage>
</organism>
<dbReference type="GO" id="GO:0015976">
    <property type="term" value="P:carbon utilization"/>
    <property type="evidence" value="ECO:0007669"/>
    <property type="project" value="InterPro"/>
</dbReference>
<dbReference type="InterPro" id="IPR001765">
    <property type="entry name" value="Carbonic_anhydrase"/>
</dbReference>
<sequence length="215" mass="23862">MLSASPLPDYLVNRYYGWKATTYAKNESWYQHLAEMGQHPRAMVVSCCDSRVHVSSIFGADQGEFFIHRNVANLVPPYTPDGETHGTSASVEYAVTVLKVAHLIVLGHSNCGGVKGCYDMCSGDAPDLSRSSSFVGRWMELLRSRFDALPEGSEDSRLRELEHQAVLTSLRNLVTFPFVREAMEAGRLTLHGLWNDIGAGSLSCYDPQTREFSPI</sequence>
<feature type="binding site" evidence="7">
    <location>
        <position position="111"/>
    </location>
    <ligand>
        <name>Zn(2+)</name>
        <dbReference type="ChEBI" id="CHEBI:29105"/>
    </ligand>
</feature>
<dbReference type="Gene3D" id="3.40.1050.10">
    <property type="entry name" value="Carbonic anhydrase"/>
    <property type="match status" value="1"/>
</dbReference>
<dbReference type="InterPro" id="IPR036874">
    <property type="entry name" value="Carbonic_anhydrase_sf"/>
</dbReference>
<dbReference type="SMART" id="SM00947">
    <property type="entry name" value="Pro_CA"/>
    <property type="match status" value="1"/>
</dbReference>
<comment type="function">
    <text evidence="8">Reversible hydration of carbon dioxide.</text>
</comment>
<accession>A0A2V1P7E4</accession>
<feature type="binding site" evidence="7">
    <location>
        <position position="49"/>
    </location>
    <ligand>
        <name>Zn(2+)</name>
        <dbReference type="ChEBI" id="CHEBI:29105"/>
    </ligand>
</feature>
<feature type="binding site" evidence="7">
    <location>
        <position position="47"/>
    </location>
    <ligand>
        <name>Zn(2+)</name>
        <dbReference type="ChEBI" id="CHEBI:29105"/>
    </ligand>
</feature>
<dbReference type="EC" id="4.2.1.1" evidence="2 8"/>
<dbReference type="InterPro" id="IPR045066">
    <property type="entry name" value="Beta_CA_cladeB"/>
</dbReference>
<evidence type="ECO:0000313" key="10">
    <source>
        <dbReference type="Proteomes" id="UP000245293"/>
    </source>
</evidence>
<evidence type="ECO:0000256" key="7">
    <source>
        <dbReference type="PIRSR" id="PIRSR601765-1"/>
    </source>
</evidence>
<reference evidence="10" key="1">
    <citation type="submission" date="2018-05" db="EMBL/GenBank/DDBJ databases">
        <authorList>
            <person name="Du Z."/>
            <person name="Wang X."/>
        </authorList>
    </citation>
    <scope>NUCLEOTIDE SEQUENCE [LARGE SCALE GENOMIC DNA]</scope>
    <source>
        <strain evidence="10">WDS4C29</strain>
    </source>
</reference>
<dbReference type="SUPFAM" id="SSF53056">
    <property type="entry name" value="beta-carbonic anhydrase, cab"/>
    <property type="match status" value="1"/>
</dbReference>
<evidence type="ECO:0000256" key="2">
    <source>
        <dbReference type="ARBA" id="ARBA00012925"/>
    </source>
</evidence>
<proteinExistence type="inferred from homology"/>
<keyword evidence="3 7" id="KW-0479">Metal-binding</keyword>
<dbReference type="CDD" id="cd00884">
    <property type="entry name" value="beta_CA_cladeB"/>
    <property type="match status" value="1"/>
</dbReference>
<name>A0A2V1P7E4_9RHOB</name>
<evidence type="ECO:0000256" key="3">
    <source>
        <dbReference type="ARBA" id="ARBA00022723"/>
    </source>
</evidence>
<dbReference type="PANTHER" id="PTHR11002:SF76">
    <property type="entry name" value="CARBONIC ANHYDRASE"/>
    <property type="match status" value="1"/>
</dbReference>
<comment type="cofactor">
    <cofactor evidence="7">
        <name>Zn(2+)</name>
        <dbReference type="ChEBI" id="CHEBI:29105"/>
    </cofactor>
    <text evidence="7">Binds 1 zinc ion per subunit.</text>
</comment>
<dbReference type="Pfam" id="PF00484">
    <property type="entry name" value="Pro_CA"/>
    <property type="match status" value="1"/>
</dbReference>
<dbReference type="GO" id="GO:0008270">
    <property type="term" value="F:zinc ion binding"/>
    <property type="evidence" value="ECO:0007669"/>
    <property type="project" value="UniProtKB-UniRule"/>
</dbReference>
<dbReference type="PROSITE" id="PS00705">
    <property type="entry name" value="PROK_CO2_ANHYDRASE_2"/>
    <property type="match status" value="1"/>
</dbReference>